<dbReference type="InterPro" id="IPR013651">
    <property type="entry name" value="ATP-grasp_RimK-type"/>
</dbReference>
<evidence type="ECO:0000313" key="4">
    <source>
        <dbReference type="Proteomes" id="UP000199136"/>
    </source>
</evidence>
<dbReference type="GO" id="GO:0018169">
    <property type="term" value="F:ribosomal S6-glutamic acid ligase activity"/>
    <property type="evidence" value="ECO:0007669"/>
    <property type="project" value="TreeGrafter"/>
</dbReference>
<evidence type="ECO:0000259" key="2">
    <source>
        <dbReference type="PROSITE" id="PS50975"/>
    </source>
</evidence>
<dbReference type="SUPFAM" id="SSF56059">
    <property type="entry name" value="Glutathione synthetase ATP-binding domain-like"/>
    <property type="match status" value="1"/>
</dbReference>
<dbReference type="PANTHER" id="PTHR21621">
    <property type="entry name" value="RIBOSOMAL PROTEIN S6 MODIFICATION PROTEIN"/>
    <property type="match status" value="1"/>
</dbReference>
<dbReference type="GO" id="GO:0005524">
    <property type="term" value="F:ATP binding"/>
    <property type="evidence" value="ECO:0007669"/>
    <property type="project" value="UniProtKB-UniRule"/>
</dbReference>
<dbReference type="Pfam" id="PF08443">
    <property type="entry name" value="RimK"/>
    <property type="match status" value="1"/>
</dbReference>
<dbReference type="PROSITE" id="PS50975">
    <property type="entry name" value="ATP_GRASP"/>
    <property type="match status" value="1"/>
</dbReference>
<evidence type="ECO:0000256" key="1">
    <source>
        <dbReference type="PROSITE-ProRule" id="PRU00409"/>
    </source>
</evidence>
<keyword evidence="1" id="KW-0067">ATP-binding</keyword>
<dbReference type="AlphaFoldDB" id="A0A1I5VEP4"/>
<dbReference type="GO" id="GO:0046872">
    <property type="term" value="F:metal ion binding"/>
    <property type="evidence" value="ECO:0007669"/>
    <property type="project" value="InterPro"/>
</dbReference>
<accession>A0A1I5VEP4</accession>
<evidence type="ECO:0000313" key="3">
    <source>
        <dbReference type="EMBL" id="SFQ05861.1"/>
    </source>
</evidence>
<keyword evidence="1" id="KW-0547">Nucleotide-binding</keyword>
<dbReference type="RefSeq" id="WP_092479559.1">
    <property type="nucleotide sequence ID" value="NZ_FOXW01000001.1"/>
</dbReference>
<name>A0A1I5VEP4_9LACT</name>
<dbReference type="PANTHER" id="PTHR21621:SF0">
    <property type="entry name" value="BETA-CITRYLGLUTAMATE SYNTHASE B-RELATED"/>
    <property type="match status" value="1"/>
</dbReference>
<dbReference type="Gene3D" id="3.30.470.20">
    <property type="entry name" value="ATP-grasp fold, B domain"/>
    <property type="match status" value="1"/>
</dbReference>
<keyword evidence="4" id="KW-1185">Reference proteome</keyword>
<dbReference type="OrthoDB" id="4789744at2"/>
<protein>
    <submittedName>
        <fullName evidence="3">RimK-like ATP-grasp domain-containing protein</fullName>
    </submittedName>
</protein>
<gene>
    <name evidence="3" type="ORF">SAMN04488506_0502</name>
</gene>
<reference evidence="3 4" key="1">
    <citation type="submission" date="2016-10" db="EMBL/GenBank/DDBJ databases">
        <authorList>
            <person name="de Groot N.N."/>
        </authorList>
    </citation>
    <scope>NUCLEOTIDE SEQUENCE [LARGE SCALE GENOMIC DNA]</scope>
    <source>
        <strain evidence="3 4">DSM 20581</strain>
    </source>
</reference>
<dbReference type="GO" id="GO:0005737">
    <property type="term" value="C:cytoplasm"/>
    <property type="evidence" value="ECO:0007669"/>
    <property type="project" value="TreeGrafter"/>
</dbReference>
<sequence>MKKVYIIHENDDWTRHLTARLDELNVPYENWDLSEGLVDIQAAPPEGIFYNRMSASSHTRGHRYAPELTDNLLHWLESYGATVINGTGAIELEVSKLKQHLALKTNGINTPETIGAVGKENIIQAAEKLNRFPFIIKHNRAGKGLGVRLMYTIQDLKDYVYGPEFEDSIDGISLIQQYVRPADGNIVRSEFIGGKFFYAVKVDSSDGFELCPADNCQIPIGTEMCPAEEPEELTPSKFKIKEDGLPQAQIDLYEAFLKQQRIDVAAIEFIETEGGQRYAYDVNTNTNYNADAEREAGKYAMLQLATYLKNELEKTAAVEV</sequence>
<dbReference type="EMBL" id="FOXW01000001">
    <property type="protein sequence ID" value="SFQ05861.1"/>
    <property type="molecule type" value="Genomic_DNA"/>
</dbReference>
<dbReference type="InterPro" id="IPR011761">
    <property type="entry name" value="ATP-grasp"/>
</dbReference>
<dbReference type="GO" id="GO:0009432">
    <property type="term" value="P:SOS response"/>
    <property type="evidence" value="ECO:0007669"/>
    <property type="project" value="TreeGrafter"/>
</dbReference>
<dbReference type="STRING" id="82801.SAMN04488506_0502"/>
<feature type="domain" description="ATP-grasp" evidence="2">
    <location>
        <begin position="100"/>
        <end position="313"/>
    </location>
</feature>
<proteinExistence type="predicted"/>
<organism evidence="3 4">
    <name type="scientific">Desemzia incerta</name>
    <dbReference type="NCBI Taxonomy" id="82801"/>
    <lineage>
        <taxon>Bacteria</taxon>
        <taxon>Bacillati</taxon>
        <taxon>Bacillota</taxon>
        <taxon>Bacilli</taxon>
        <taxon>Lactobacillales</taxon>
        <taxon>Carnobacteriaceae</taxon>
        <taxon>Desemzia</taxon>
    </lineage>
</organism>
<dbReference type="Proteomes" id="UP000199136">
    <property type="component" value="Unassembled WGS sequence"/>
</dbReference>